<dbReference type="PROSITE" id="PS51272">
    <property type="entry name" value="SLH"/>
    <property type="match status" value="1"/>
</dbReference>
<sequence>MSSLQSHPRFVFSKNMVKGGCALTLAGAMLLPLSPAMAAPTANTPAVAGAVQQGEAQNTQHLQVTSGTFDILKGGTITVNGSGFSPEFVHDKSFRLYIVPKGESIAFPPHHPRSYPYYAQDVPSTAFAADGTVKLTASVDANFFEATGSSFDVVLGYRDSDQDGWIPAGETRTELKVAAVPTVSSPTLSYSASTVDASANTSITVNGAGFQDISYNGNESLILAVRAVDPATGKPTGPALAQSEAKFTYYSAFFGQYMGYVNGRFSTSLNIPAGTLKAGTSYVVQTFEYTVPEDNDQANEQALSTQAFVPVTGVNAVHADPSVTLSTDSVDLGSSTTVRVKGSHLNVPAGSSVQVLFSAAEADGQPTGDPIQKVVLPANRVSQGAFETALSIDGTQLEADGHYAIFVNVVSAKGESERVSATYLNLTGTSPQQKNGFADVPSTHSLYKAVQWANEKKLLDPHEKTWFGANDNATRGELTVALYRLAGSPKVTLPATSPYKDVKTTDPNYSAYIWARQKGITYGWADGNFHAEAGVSNATVAAFLYRYDGKKRVTVTQAPYTDVKVGSAFYREITWAKQRNLQVFPGSNYYPTALVSRGELAGFLMNYAGR</sequence>
<dbReference type="Pfam" id="PF00395">
    <property type="entry name" value="SLH"/>
    <property type="match status" value="2"/>
</dbReference>
<reference evidence="3" key="1">
    <citation type="submission" date="2020-04" db="EMBL/GenBank/DDBJ databases">
        <title>Deep metagenomics examines the oral microbiome during advanced dental caries in children, revealing novel taxa and co-occurrences with host molecules.</title>
        <authorList>
            <person name="Baker J.L."/>
            <person name="Morton J.T."/>
            <person name="Dinis M."/>
            <person name="Alvarez R."/>
            <person name="Tran N.C."/>
            <person name="Knight R."/>
            <person name="Edlund A."/>
        </authorList>
    </citation>
    <scope>NUCLEOTIDE SEQUENCE</scope>
    <source>
        <strain evidence="3">JCVI_47_bin.3</strain>
    </source>
</reference>
<gene>
    <name evidence="3" type="ORF">HXO65_02905</name>
</gene>
<proteinExistence type="predicted"/>
<keyword evidence="1" id="KW-0732">Signal</keyword>
<accession>A0A930LPT0</accession>
<feature type="domain" description="SLH" evidence="2">
    <location>
        <begin position="433"/>
        <end position="496"/>
    </location>
</feature>
<dbReference type="InterPro" id="IPR001119">
    <property type="entry name" value="SLH_dom"/>
</dbReference>
<comment type="caution">
    <text evidence="3">The sequence shown here is derived from an EMBL/GenBank/DDBJ whole genome shotgun (WGS) entry which is preliminary data.</text>
</comment>
<evidence type="ECO:0000313" key="4">
    <source>
        <dbReference type="Proteomes" id="UP000785653"/>
    </source>
</evidence>
<dbReference type="EMBL" id="JABZXS010000022">
    <property type="protein sequence ID" value="MBF1673141.1"/>
    <property type="molecule type" value="Genomic_DNA"/>
</dbReference>
<organism evidence="3 4">
    <name type="scientific">Rothia mucilaginosa</name>
    <dbReference type="NCBI Taxonomy" id="43675"/>
    <lineage>
        <taxon>Bacteria</taxon>
        <taxon>Bacillati</taxon>
        <taxon>Actinomycetota</taxon>
        <taxon>Actinomycetes</taxon>
        <taxon>Micrococcales</taxon>
        <taxon>Micrococcaceae</taxon>
        <taxon>Rothia</taxon>
    </lineage>
</organism>
<evidence type="ECO:0000313" key="3">
    <source>
        <dbReference type="EMBL" id="MBF1673141.1"/>
    </source>
</evidence>
<feature type="signal peptide" evidence="1">
    <location>
        <begin position="1"/>
        <end position="38"/>
    </location>
</feature>
<dbReference type="Proteomes" id="UP000785653">
    <property type="component" value="Unassembled WGS sequence"/>
</dbReference>
<evidence type="ECO:0000259" key="2">
    <source>
        <dbReference type="PROSITE" id="PS51272"/>
    </source>
</evidence>
<dbReference type="AlphaFoldDB" id="A0A930LPT0"/>
<name>A0A930LPT0_9MICC</name>
<protein>
    <submittedName>
        <fullName evidence="3">S-layer homology domain-containing protein</fullName>
    </submittedName>
</protein>
<feature type="chain" id="PRO_5037346102" evidence="1">
    <location>
        <begin position="39"/>
        <end position="610"/>
    </location>
</feature>
<evidence type="ECO:0000256" key="1">
    <source>
        <dbReference type="SAM" id="SignalP"/>
    </source>
</evidence>